<feature type="non-terminal residue" evidence="2">
    <location>
        <position position="187"/>
    </location>
</feature>
<dbReference type="GO" id="GO:0008168">
    <property type="term" value="F:methyltransferase activity"/>
    <property type="evidence" value="ECO:0007669"/>
    <property type="project" value="UniProtKB-KW"/>
</dbReference>
<sequence length="187" mass="21460">MNLQLQQTEDGSHTLFIPDKNEHYHSTHGAIQEALTVYIQASLHFAFQAHREGQIPIVRVLEMGFGTGLNTFLTALEAQKAQIPVEYTSIEAYPLEKGIWERLNYAACLQQPAEEFQQLHLQPFDSNMHRINPFFRLRKTKGLLQETELPAKHFHAIYYDAFAPSVQPELWQTGIFQKLRQAAALPC</sequence>
<dbReference type="Gene3D" id="3.40.50.150">
    <property type="entry name" value="Vaccinia Virus protein VP39"/>
    <property type="match status" value="1"/>
</dbReference>
<protein>
    <submittedName>
        <fullName evidence="2">SAM-dependent methyltransferase</fullName>
    </submittedName>
</protein>
<dbReference type="InterPro" id="IPR008471">
    <property type="entry name" value="MnmC-like_methylTransf"/>
</dbReference>
<dbReference type="PANTHER" id="PTHR39963">
    <property type="entry name" value="SLL0983 PROTEIN"/>
    <property type="match status" value="1"/>
</dbReference>
<dbReference type="PANTHER" id="PTHR39963:SF1">
    <property type="entry name" value="MNMC-LIKE METHYLTRANSFERASE DOMAIN-CONTAINING PROTEIN"/>
    <property type="match status" value="1"/>
</dbReference>
<proteinExistence type="predicted"/>
<name>A0A9D9DWW0_9BACT</name>
<dbReference type="SUPFAM" id="SSF53335">
    <property type="entry name" value="S-adenosyl-L-methionine-dependent methyltransferases"/>
    <property type="match status" value="1"/>
</dbReference>
<dbReference type="GO" id="GO:0032259">
    <property type="term" value="P:methylation"/>
    <property type="evidence" value="ECO:0007669"/>
    <property type="project" value="UniProtKB-KW"/>
</dbReference>
<gene>
    <name evidence="2" type="ORF">IAB08_10130</name>
</gene>
<evidence type="ECO:0000313" key="2">
    <source>
        <dbReference type="EMBL" id="MBO8433630.1"/>
    </source>
</evidence>
<evidence type="ECO:0000313" key="3">
    <source>
        <dbReference type="Proteomes" id="UP000823612"/>
    </source>
</evidence>
<reference evidence="2" key="2">
    <citation type="journal article" date="2021" name="PeerJ">
        <title>Extensive microbial diversity within the chicken gut microbiome revealed by metagenomics and culture.</title>
        <authorList>
            <person name="Gilroy R."/>
            <person name="Ravi A."/>
            <person name="Getino M."/>
            <person name="Pursley I."/>
            <person name="Horton D.L."/>
            <person name="Alikhan N.F."/>
            <person name="Baker D."/>
            <person name="Gharbi K."/>
            <person name="Hall N."/>
            <person name="Watson M."/>
            <person name="Adriaenssens E.M."/>
            <person name="Foster-Nyarko E."/>
            <person name="Jarju S."/>
            <person name="Secka A."/>
            <person name="Antonio M."/>
            <person name="Oren A."/>
            <person name="Chaudhuri R.R."/>
            <person name="La Ragione R."/>
            <person name="Hildebrand F."/>
            <person name="Pallen M.J."/>
        </authorList>
    </citation>
    <scope>NUCLEOTIDE SEQUENCE</scope>
    <source>
        <strain evidence="2">2889</strain>
    </source>
</reference>
<comment type="caution">
    <text evidence="2">The sequence shown here is derived from an EMBL/GenBank/DDBJ whole genome shotgun (WGS) entry which is preliminary data.</text>
</comment>
<reference evidence="2" key="1">
    <citation type="submission" date="2020-10" db="EMBL/GenBank/DDBJ databases">
        <authorList>
            <person name="Gilroy R."/>
        </authorList>
    </citation>
    <scope>NUCLEOTIDE SEQUENCE</scope>
    <source>
        <strain evidence="2">2889</strain>
    </source>
</reference>
<dbReference type="EMBL" id="JADIMZ010000158">
    <property type="protein sequence ID" value="MBO8433630.1"/>
    <property type="molecule type" value="Genomic_DNA"/>
</dbReference>
<accession>A0A9D9DWW0</accession>
<feature type="domain" description="MnmC-like methyltransferase" evidence="1">
    <location>
        <begin position="145"/>
        <end position="183"/>
    </location>
</feature>
<dbReference type="InterPro" id="IPR029063">
    <property type="entry name" value="SAM-dependent_MTases_sf"/>
</dbReference>
<keyword evidence="2" id="KW-0808">Transferase</keyword>
<dbReference type="GO" id="GO:0016645">
    <property type="term" value="F:oxidoreductase activity, acting on the CH-NH group of donors"/>
    <property type="evidence" value="ECO:0007669"/>
    <property type="project" value="InterPro"/>
</dbReference>
<dbReference type="Proteomes" id="UP000823612">
    <property type="component" value="Unassembled WGS sequence"/>
</dbReference>
<dbReference type="AlphaFoldDB" id="A0A9D9DWW0"/>
<organism evidence="2 3">
    <name type="scientific">Candidatus Pullibacteroides excrementavium</name>
    <dbReference type="NCBI Taxonomy" id="2840905"/>
    <lineage>
        <taxon>Bacteria</taxon>
        <taxon>Pseudomonadati</taxon>
        <taxon>Bacteroidota</taxon>
        <taxon>Bacteroidia</taxon>
        <taxon>Bacteroidales</taxon>
        <taxon>Candidatus Pullibacteroides</taxon>
    </lineage>
</organism>
<evidence type="ECO:0000259" key="1">
    <source>
        <dbReference type="Pfam" id="PF05430"/>
    </source>
</evidence>
<dbReference type="Pfam" id="PF05430">
    <property type="entry name" value="Methyltransf_30"/>
    <property type="match status" value="1"/>
</dbReference>
<keyword evidence="2" id="KW-0489">Methyltransferase</keyword>